<protein>
    <submittedName>
        <fullName evidence="6">Uncharacterized protein</fullName>
    </submittedName>
</protein>
<accession>A0A9P7KAB8</accession>
<dbReference type="PANTHER" id="PTHR23502:SF74">
    <property type="entry name" value="MAJOR FACILITATOR SUPERFAMILY (MFS) PROFILE DOMAIN-CONTAINING PROTEIN"/>
    <property type="match status" value="1"/>
</dbReference>
<dbReference type="InterPro" id="IPR036259">
    <property type="entry name" value="MFS_trans_sf"/>
</dbReference>
<dbReference type="SUPFAM" id="SSF103473">
    <property type="entry name" value="MFS general substrate transporter"/>
    <property type="match status" value="1"/>
</dbReference>
<comment type="caution">
    <text evidence="6">The sequence shown here is derived from an EMBL/GenBank/DDBJ whole genome shotgun (WGS) entry which is preliminary data.</text>
</comment>
<sequence length="293" mass="33154">MTLLIIPETYAPIILAKKAKRMRKEDPVVNKRIYAQWEKQDWSIRGIVHRTLYRPFHMLSMEPVLVLITTYLSLVYGILYALFQAFPIIFIRKRGFSISDDGLVFIGIGIGTTLGSYINYRLTSHYPQLIKKWKGFPPPEQRLFGAMIGGPGLVVGAFWLGWTGQYASIPWYVPALSTIVVGLSISLIFMSFLSYLVDTYLMYSASAFAANTMIRSAVAAAFPLFTTQMFTNMGVNWALTLFGLFGLLLAPSPFLFYRYGAQIRSRSKFAPCLDLKIAKELAQEAEKEIEHQV</sequence>
<name>A0A9P7KAB8_9AGAR</name>
<evidence type="ECO:0000256" key="5">
    <source>
        <dbReference type="SAM" id="Phobius"/>
    </source>
</evidence>
<evidence type="ECO:0000256" key="2">
    <source>
        <dbReference type="ARBA" id="ARBA00022692"/>
    </source>
</evidence>
<reference evidence="6" key="2">
    <citation type="submission" date="2021-10" db="EMBL/GenBank/DDBJ databases">
        <title>Phylogenomics reveals ancestral predisposition of the termite-cultivated fungus Termitomyces towards a domesticated lifestyle.</title>
        <authorList>
            <person name="Auxier B."/>
            <person name="Grum-Grzhimaylo A."/>
            <person name="Cardenas M.E."/>
            <person name="Lodge J.D."/>
            <person name="Laessoe T."/>
            <person name="Pedersen O."/>
            <person name="Smith M.E."/>
            <person name="Kuyper T.W."/>
            <person name="Franco-Molano E.A."/>
            <person name="Baroni T.J."/>
            <person name="Aanen D.K."/>
        </authorList>
    </citation>
    <scope>NUCLEOTIDE SEQUENCE</scope>
    <source>
        <strain evidence="6">AP01</strain>
        <tissue evidence="6">Mycelium</tissue>
    </source>
</reference>
<keyword evidence="2 5" id="KW-0812">Transmembrane</keyword>
<dbReference type="PANTHER" id="PTHR23502">
    <property type="entry name" value="MAJOR FACILITATOR SUPERFAMILY"/>
    <property type="match status" value="1"/>
</dbReference>
<evidence type="ECO:0000313" key="6">
    <source>
        <dbReference type="EMBL" id="KAG5644441.1"/>
    </source>
</evidence>
<gene>
    <name evidence="6" type="ORF">DXG03_008536</name>
</gene>
<feature type="transmembrane region" description="Helical" evidence="5">
    <location>
        <begin position="103"/>
        <end position="122"/>
    </location>
</feature>
<feature type="transmembrane region" description="Helical" evidence="5">
    <location>
        <begin position="169"/>
        <end position="193"/>
    </location>
</feature>
<dbReference type="Gene3D" id="1.20.1250.20">
    <property type="entry name" value="MFS general substrate transporter like domains"/>
    <property type="match status" value="1"/>
</dbReference>
<dbReference type="OrthoDB" id="9986881at2759"/>
<dbReference type="AlphaFoldDB" id="A0A9P7KAB8"/>
<reference evidence="6" key="1">
    <citation type="submission" date="2020-07" db="EMBL/GenBank/DDBJ databases">
        <authorList>
            <person name="Nieuwenhuis M."/>
            <person name="Van De Peppel L.J.J."/>
        </authorList>
    </citation>
    <scope>NUCLEOTIDE SEQUENCE</scope>
    <source>
        <strain evidence="6">AP01</strain>
        <tissue evidence="6">Mycelium</tissue>
    </source>
</reference>
<feature type="transmembrane region" description="Helical" evidence="5">
    <location>
        <begin position="237"/>
        <end position="257"/>
    </location>
</feature>
<dbReference type="EMBL" id="JABCKV010000070">
    <property type="protein sequence ID" value="KAG5644441.1"/>
    <property type="molecule type" value="Genomic_DNA"/>
</dbReference>
<evidence type="ECO:0000256" key="1">
    <source>
        <dbReference type="ARBA" id="ARBA00004141"/>
    </source>
</evidence>
<feature type="transmembrane region" description="Helical" evidence="5">
    <location>
        <begin position="64"/>
        <end position="91"/>
    </location>
</feature>
<evidence type="ECO:0000313" key="7">
    <source>
        <dbReference type="Proteomes" id="UP000775547"/>
    </source>
</evidence>
<keyword evidence="3 5" id="KW-1133">Transmembrane helix</keyword>
<evidence type="ECO:0000256" key="4">
    <source>
        <dbReference type="ARBA" id="ARBA00023136"/>
    </source>
</evidence>
<dbReference type="GO" id="GO:0005886">
    <property type="term" value="C:plasma membrane"/>
    <property type="evidence" value="ECO:0007669"/>
    <property type="project" value="TreeGrafter"/>
</dbReference>
<comment type="subcellular location">
    <subcellularLocation>
        <location evidence="1">Membrane</location>
        <topology evidence="1">Multi-pass membrane protein</topology>
    </subcellularLocation>
</comment>
<keyword evidence="4 5" id="KW-0472">Membrane</keyword>
<dbReference type="Proteomes" id="UP000775547">
    <property type="component" value="Unassembled WGS sequence"/>
</dbReference>
<dbReference type="GO" id="GO:0022857">
    <property type="term" value="F:transmembrane transporter activity"/>
    <property type="evidence" value="ECO:0007669"/>
    <property type="project" value="TreeGrafter"/>
</dbReference>
<keyword evidence="7" id="KW-1185">Reference proteome</keyword>
<organism evidence="6 7">
    <name type="scientific">Asterophora parasitica</name>
    <dbReference type="NCBI Taxonomy" id="117018"/>
    <lineage>
        <taxon>Eukaryota</taxon>
        <taxon>Fungi</taxon>
        <taxon>Dikarya</taxon>
        <taxon>Basidiomycota</taxon>
        <taxon>Agaricomycotina</taxon>
        <taxon>Agaricomycetes</taxon>
        <taxon>Agaricomycetidae</taxon>
        <taxon>Agaricales</taxon>
        <taxon>Tricholomatineae</taxon>
        <taxon>Lyophyllaceae</taxon>
        <taxon>Asterophora</taxon>
    </lineage>
</organism>
<proteinExistence type="predicted"/>
<feature type="transmembrane region" description="Helical" evidence="5">
    <location>
        <begin position="200"/>
        <end position="225"/>
    </location>
</feature>
<feature type="transmembrane region" description="Helical" evidence="5">
    <location>
        <begin position="143"/>
        <end position="163"/>
    </location>
</feature>
<evidence type="ECO:0000256" key="3">
    <source>
        <dbReference type="ARBA" id="ARBA00022989"/>
    </source>
</evidence>